<name>A0A3B0VAA9_9ZZZZ</name>
<dbReference type="Pfam" id="PF18962">
    <property type="entry name" value="Por_Secre_tail"/>
    <property type="match status" value="1"/>
</dbReference>
<dbReference type="InterPro" id="IPR026444">
    <property type="entry name" value="Secre_tail"/>
</dbReference>
<accession>A0A3B0VAA9</accession>
<organism evidence="2">
    <name type="scientific">hydrothermal vent metagenome</name>
    <dbReference type="NCBI Taxonomy" id="652676"/>
    <lineage>
        <taxon>unclassified sequences</taxon>
        <taxon>metagenomes</taxon>
        <taxon>ecological metagenomes</taxon>
    </lineage>
</organism>
<feature type="domain" description="Secretion system C-terminal sorting" evidence="1">
    <location>
        <begin position="83"/>
        <end position="159"/>
    </location>
</feature>
<dbReference type="NCBIfam" id="TIGR04183">
    <property type="entry name" value="Por_Secre_tail"/>
    <property type="match status" value="1"/>
</dbReference>
<evidence type="ECO:0000313" key="2">
    <source>
        <dbReference type="EMBL" id="VAW28936.1"/>
    </source>
</evidence>
<dbReference type="EMBL" id="UOES01000484">
    <property type="protein sequence ID" value="VAW28936.1"/>
    <property type="molecule type" value="Genomic_DNA"/>
</dbReference>
<reference evidence="2" key="1">
    <citation type="submission" date="2018-06" db="EMBL/GenBank/DDBJ databases">
        <authorList>
            <person name="Zhirakovskaya E."/>
        </authorList>
    </citation>
    <scope>NUCLEOTIDE SEQUENCE</scope>
</reference>
<gene>
    <name evidence="2" type="ORF">MNBD_BACTEROID06-1202</name>
</gene>
<protein>
    <recommendedName>
        <fullName evidence="1">Secretion system C-terminal sorting domain-containing protein</fullName>
    </recommendedName>
</protein>
<dbReference type="AlphaFoldDB" id="A0A3B0VAA9"/>
<sequence length="161" mass="18465">NVPNLDLSNVEMQYDFKQIYAAILKDWFEVDDATIQNDILFRDYRNGADDNGGTYAPLDIIDSNVITSVNEFIKDKFYMKPCYPNPAKDQVTFTYRINSHTSVRLVLSDIQGRYSSTVVDEIKQPGEHQITFPINNLPAGQYIYNFQAGPIRESNKLTIIK</sequence>
<proteinExistence type="predicted"/>
<feature type="non-terminal residue" evidence="2">
    <location>
        <position position="1"/>
    </location>
</feature>
<evidence type="ECO:0000259" key="1">
    <source>
        <dbReference type="Pfam" id="PF18962"/>
    </source>
</evidence>